<evidence type="ECO:0000313" key="2">
    <source>
        <dbReference type="Proteomes" id="UP000807469"/>
    </source>
</evidence>
<organism evidence="1 2">
    <name type="scientific">Pholiota conissans</name>
    <dbReference type="NCBI Taxonomy" id="109636"/>
    <lineage>
        <taxon>Eukaryota</taxon>
        <taxon>Fungi</taxon>
        <taxon>Dikarya</taxon>
        <taxon>Basidiomycota</taxon>
        <taxon>Agaricomycotina</taxon>
        <taxon>Agaricomycetes</taxon>
        <taxon>Agaricomycetidae</taxon>
        <taxon>Agaricales</taxon>
        <taxon>Agaricineae</taxon>
        <taxon>Strophariaceae</taxon>
        <taxon>Pholiota</taxon>
    </lineage>
</organism>
<dbReference type="EMBL" id="MU155806">
    <property type="protein sequence ID" value="KAF9470927.1"/>
    <property type="molecule type" value="Genomic_DNA"/>
</dbReference>
<name>A0A9P5YJC9_9AGAR</name>
<sequence>MPASLYHPAFQRWRIRAADHNFGVPAEVVAATVGFMEAASVLYHFENDRKAAIRPHLQEAIKRSVQHAVNFDFDGKITIPASWTAIRRSVPVLVVEEEHESADSNQDATIQAAFSMRSAWFDDDMTVFRNLACCPTFLLGLSGAHLVISVAVLTDKLIVERLASLWVGRSSTHDKHQTRVVSRALYAFSFSIDELQEWYKSLHACIPFDEEKIIPANHTRFFPFVCRYPLDAENFANAVEFEYRCPLQPNQSTCVAFRATTKESNPKEVVVKFVQRYCREAHDILAIAGMAPALLYYGRIDPDVDYGDWKMVVMEYFDGKPSYEDNRHRERVMEAIQLVHAEGYVLGDIRPPNVMVGEECEVRLIDFDWAGGDECALYPPLVYVNRKNLG</sequence>
<comment type="caution">
    <text evidence="1">The sequence shown here is derived from an EMBL/GenBank/DDBJ whole genome shotgun (WGS) entry which is preliminary data.</text>
</comment>
<dbReference type="Gene3D" id="1.10.510.10">
    <property type="entry name" value="Transferase(Phosphotransferase) domain 1"/>
    <property type="match status" value="1"/>
</dbReference>
<keyword evidence="2" id="KW-1185">Reference proteome</keyword>
<evidence type="ECO:0008006" key="3">
    <source>
        <dbReference type="Google" id="ProtNLM"/>
    </source>
</evidence>
<evidence type="ECO:0000313" key="1">
    <source>
        <dbReference type="EMBL" id="KAF9470927.1"/>
    </source>
</evidence>
<dbReference type="SUPFAM" id="SSF56112">
    <property type="entry name" value="Protein kinase-like (PK-like)"/>
    <property type="match status" value="1"/>
</dbReference>
<dbReference type="InterPro" id="IPR011009">
    <property type="entry name" value="Kinase-like_dom_sf"/>
</dbReference>
<protein>
    <recommendedName>
        <fullName evidence="3">Protein kinase domain-containing protein</fullName>
    </recommendedName>
</protein>
<dbReference type="AlphaFoldDB" id="A0A9P5YJC9"/>
<proteinExistence type="predicted"/>
<accession>A0A9P5YJC9</accession>
<dbReference type="Proteomes" id="UP000807469">
    <property type="component" value="Unassembled WGS sequence"/>
</dbReference>
<gene>
    <name evidence="1" type="ORF">BDN70DRAFT_820684</name>
</gene>
<dbReference type="OrthoDB" id="4062651at2759"/>
<reference evidence="1" key="1">
    <citation type="submission" date="2020-11" db="EMBL/GenBank/DDBJ databases">
        <authorList>
            <consortium name="DOE Joint Genome Institute"/>
            <person name="Ahrendt S."/>
            <person name="Riley R."/>
            <person name="Andreopoulos W."/>
            <person name="Labutti K."/>
            <person name="Pangilinan J."/>
            <person name="Ruiz-Duenas F.J."/>
            <person name="Barrasa J.M."/>
            <person name="Sanchez-Garcia M."/>
            <person name="Camarero S."/>
            <person name="Miyauchi S."/>
            <person name="Serrano A."/>
            <person name="Linde D."/>
            <person name="Babiker R."/>
            <person name="Drula E."/>
            <person name="Ayuso-Fernandez I."/>
            <person name="Pacheco R."/>
            <person name="Padilla G."/>
            <person name="Ferreira P."/>
            <person name="Barriuso J."/>
            <person name="Kellner H."/>
            <person name="Castanera R."/>
            <person name="Alfaro M."/>
            <person name="Ramirez L."/>
            <person name="Pisabarro A.G."/>
            <person name="Kuo A."/>
            <person name="Tritt A."/>
            <person name="Lipzen A."/>
            <person name="He G."/>
            <person name="Yan M."/>
            <person name="Ng V."/>
            <person name="Cullen D."/>
            <person name="Martin F."/>
            <person name="Rosso M.-N."/>
            <person name="Henrissat B."/>
            <person name="Hibbett D."/>
            <person name="Martinez A.T."/>
            <person name="Grigoriev I.V."/>
        </authorList>
    </citation>
    <scope>NUCLEOTIDE SEQUENCE</scope>
    <source>
        <strain evidence="1">CIRM-BRFM 674</strain>
    </source>
</reference>